<feature type="region of interest" description="Disordered" evidence="1">
    <location>
        <begin position="1"/>
        <end position="117"/>
    </location>
</feature>
<evidence type="ECO:0000256" key="1">
    <source>
        <dbReference type="SAM" id="MobiDB-lite"/>
    </source>
</evidence>
<evidence type="ECO:0008006" key="4">
    <source>
        <dbReference type="Google" id="ProtNLM"/>
    </source>
</evidence>
<dbReference type="OrthoDB" id="6048299at2"/>
<accession>A0A4R5XS14</accession>
<gene>
    <name evidence="2" type="ORF">E2R57_17525</name>
</gene>
<reference evidence="2 3" key="1">
    <citation type="submission" date="2019-03" db="EMBL/GenBank/DDBJ databases">
        <title>Genome Sequencing and Assembly of Various Microbes Isolated from Partially Reclaimed Soil and Acid Mine Drainage (AMD) Site.</title>
        <authorList>
            <person name="Steinbock B."/>
            <person name="Bechtold R."/>
            <person name="Sevigny J.L."/>
            <person name="Thomas D."/>
            <person name="Cuthill L.R."/>
            <person name="Aveiro Johannsen E.J."/>
            <person name="Thomas K."/>
            <person name="Ghosh A."/>
        </authorList>
    </citation>
    <scope>NUCLEOTIDE SEQUENCE [LARGE SCALE GENOMIC DNA]</scope>
    <source>
        <strain evidence="2 3">S-A1</strain>
    </source>
</reference>
<feature type="compositionally biased region" description="Low complexity" evidence="1">
    <location>
        <begin position="53"/>
        <end position="62"/>
    </location>
</feature>
<name>A0A4R5XS14_9MICC</name>
<feature type="compositionally biased region" description="Pro residues" evidence="1">
    <location>
        <begin position="19"/>
        <end position="52"/>
    </location>
</feature>
<dbReference type="EMBL" id="SMZQ01000010">
    <property type="protein sequence ID" value="TDL33705.1"/>
    <property type="molecule type" value="Genomic_DNA"/>
</dbReference>
<evidence type="ECO:0000313" key="3">
    <source>
        <dbReference type="Proteomes" id="UP000294621"/>
    </source>
</evidence>
<protein>
    <recommendedName>
        <fullName evidence="4">Excalibur calcium-binding domain-containing protein</fullName>
    </recommendedName>
</protein>
<organism evidence="2 3">
    <name type="scientific">Arthrobacter nitrophenolicus</name>
    <dbReference type="NCBI Taxonomy" id="683150"/>
    <lineage>
        <taxon>Bacteria</taxon>
        <taxon>Bacillati</taxon>
        <taxon>Actinomycetota</taxon>
        <taxon>Actinomycetes</taxon>
        <taxon>Micrococcales</taxon>
        <taxon>Micrococcaceae</taxon>
        <taxon>Arthrobacter</taxon>
    </lineage>
</organism>
<dbReference type="AlphaFoldDB" id="A0A4R5XS14"/>
<sequence>MSAVVADQPDRSAPQPDESAPPAPEPAAPAPPQTPVPSPATPSEPQYVPPAPATSAAPSAPSGCDPNYSECVPVAFDVDCAGGSGNGNGPAYVRGPVQVTGSDIYGLDRDNDGIGCE</sequence>
<comment type="caution">
    <text evidence="2">The sequence shown here is derived from an EMBL/GenBank/DDBJ whole genome shotgun (WGS) entry which is preliminary data.</text>
</comment>
<evidence type="ECO:0000313" key="2">
    <source>
        <dbReference type="EMBL" id="TDL33705.1"/>
    </source>
</evidence>
<dbReference type="Proteomes" id="UP000294621">
    <property type="component" value="Unassembled WGS sequence"/>
</dbReference>
<feature type="compositionally biased region" description="Basic and acidic residues" evidence="1">
    <location>
        <begin position="106"/>
        <end position="117"/>
    </location>
</feature>
<proteinExistence type="predicted"/>